<keyword evidence="10" id="KW-0539">Nucleus</keyword>
<dbReference type="GO" id="GO:0005634">
    <property type="term" value="C:nucleus"/>
    <property type="evidence" value="ECO:0007669"/>
    <property type="project" value="UniProtKB-SubCell"/>
</dbReference>
<sequence length="210" mass="24023">MGEKKGVGKTVAVKKTKAEKLAEVRAEKAKNPMRELKIQKLCLNICVGESGDRLTRASKVLEQLTGQTPIFSKARYTVRSFGIRRNEKIAVHCTVRGEKAKEIIERGLKVKEFELYRENFSESGNFGFGIQEHIDLGIKYDPSIGIYGMDFYVVLDRAGRRVAKRRRAVGRVGHQHRVTRDEAVKWFQQKYDGIILPPKVKEVRRGGRRH</sequence>
<dbReference type="Pfam" id="PF00281">
    <property type="entry name" value="Ribosomal_L5"/>
    <property type="match status" value="1"/>
</dbReference>
<dbReference type="GO" id="GO:1990904">
    <property type="term" value="C:ribonucleoprotein complex"/>
    <property type="evidence" value="ECO:0007669"/>
    <property type="project" value="UniProtKB-KW"/>
</dbReference>
<dbReference type="GO" id="GO:0003735">
    <property type="term" value="F:structural constituent of ribosome"/>
    <property type="evidence" value="ECO:0007669"/>
    <property type="project" value="InterPro"/>
</dbReference>
<dbReference type="GO" id="GO:0005737">
    <property type="term" value="C:cytoplasm"/>
    <property type="evidence" value="ECO:0007669"/>
    <property type="project" value="UniProtKB-SubCell"/>
</dbReference>
<evidence type="ECO:0000313" key="15">
    <source>
        <dbReference type="WBParaSite" id="SMUV_0000022201-mRNA-1"/>
    </source>
</evidence>
<evidence type="ECO:0000256" key="2">
    <source>
        <dbReference type="ARBA" id="ARBA00004123"/>
    </source>
</evidence>
<dbReference type="SUPFAM" id="SSF55282">
    <property type="entry name" value="RL5-like"/>
    <property type="match status" value="1"/>
</dbReference>
<name>A0A0N5A842_9BILA</name>
<dbReference type="GO" id="GO:0006412">
    <property type="term" value="P:translation"/>
    <property type="evidence" value="ECO:0007669"/>
    <property type="project" value="InterPro"/>
</dbReference>
<dbReference type="GO" id="GO:0005840">
    <property type="term" value="C:ribosome"/>
    <property type="evidence" value="ECO:0007669"/>
    <property type="project" value="UniProtKB-KW"/>
</dbReference>
<evidence type="ECO:0000256" key="1">
    <source>
        <dbReference type="ARBA" id="ARBA00004021"/>
    </source>
</evidence>
<organism evidence="14 15">
    <name type="scientific">Syphacia muris</name>
    <dbReference type="NCBI Taxonomy" id="451379"/>
    <lineage>
        <taxon>Eukaryota</taxon>
        <taxon>Metazoa</taxon>
        <taxon>Ecdysozoa</taxon>
        <taxon>Nematoda</taxon>
        <taxon>Chromadorea</taxon>
        <taxon>Rhabditida</taxon>
        <taxon>Spirurina</taxon>
        <taxon>Oxyuridomorpha</taxon>
        <taxon>Oxyuroidea</taxon>
        <taxon>Oxyuridae</taxon>
        <taxon>Syphacia</taxon>
    </lineage>
</organism>
<evidence type="ECO:0000256" key="3">
    <source>
        <dbReference type="ARBA" id="ARBA00004496"/>
    </source>
</evidence>
<evidence type="ECO:0000256" key="8">
    <source>
        <dbReference type="ARBA" id="ARBA00022884"/>
    </source>
</evidence>
<dbReference type="Gene3D" id="3.30.1440.10">
    <property type="match status" value="1"/>
</dbReference>
<evidence type="ECO:0000256" key="4">
    <source>
        <dbReference type="ARBA" id="ARBA00008553"/>
    </source>
</evidence>
<evidence type="ECO:0000256" key="9">
    <source>
        <dbReference type="ARBA" id="ARBA00022980"/>
    </source>
</evidence>
<evidence type="ECO:0000256" key="11">
    <source>
        <dbReference type="ARBA" id="ARBA00023274"/>
    </source>
</evidence>
<dbReference type="InterPro" id="IPR002132">
    <property type="entry name" value="Ribosomal_uL5"/>
</dbReference>
<dbReference type="Proteomes" id="UP000046393">
    <property type="component" value="Unplaced"/>
</dbReference>
<evidence type="ECO:0000256" key="5">
    <source>
        <dbReference type="ARBA" id="ARBA00011133"/>
    </source>
</evidence>
<accession>A0A0N5A842</accession>
<dbReference type="AlphaFoldDB" id="A0A0N5A842"/>
<dbReference type="InterPro" id="IPR057266">
    <property type="entry name" value="Ribosomal_uL5_euk/arc-type"/>
</dbReference>
<evidence type="ECO:0000256" key="6">
    <source>
        <dbReference type="ARBA" id="ARBA00022490"/>
    </source>
</evidence>
<comment type="function">
    <text evidence="1">Component of the ribosome, a large ribonucleoprotein complex responsible for the synthesis of proteins in the cell. The small ribosomal subunit (SSU) binds messenger RNAs (mRNAs) and translates the encoded message by selecting cognate aminoacyl-transfer RNA (tRNA) molecules. The large subunit (LSU) contains the ribosomal catalytic site termed the peptidyl transferase center (PTC), which catalyzes the formation of peptide bonds, thereby polymerizing the amino acids delivered by tRNAs into a polypeptide chain. The nascent polypeptides leave the ribosome through a tunnel in the LSU and interact with protein factors that function in enzymatic processing, targeting, and the membrane insertion of nascent chains at the exit of the ribosomal tunnel.</text>
</comment>
<keyword evidence="14" id="KW-1185">Reference proteome</keyword>
<comment type="subcellular location">
    <subcellularLocation>
        <location evidence="3">Cytoplasm</location>
    </subcellularLocation>
    <subcellularLocation>
        <location evidence="2">Nucleus</location>
    </subcellularLocation>
</comment>
<evidence type="ECO:0000256" key="10">
    <source>
        <dbReference type="ARBA" id="ARBA00023242"/>
    </source>
</evidence>
<protein>
    <submittedName>
        <fullName evidence="15">60S ribosomal protein L11</fullName>
    </submittedName>
</protein>
<feature type="domain" description="Large ribosomal subunit protein uL5 N-terminal" evidence="12">
    <location>
        <begin position="31"/>
        <end position="84"/>
    </location>
</feature>
<comment type="similarity">
    <text evidence="4">Belongs to the universal ribosomal protein uL5 family.</text>
</comment>
<evidence type="ECO:0000259" key="12">
    <source>
        <dbReference type="Pfam" id="PF00281"/>
    </source>
</evidence>
<dbReference type="WBParaSite" id="SMUV_0000022201-mRNA-1">
    <property type="protein sequence ID" value="SMUV_0000022201-mRNA-1"/>
    <property type="gene ID" value="SMUV_0000022201"/>
</dbReference>
<dbReference type="PROSITE" id="PS00358">
    <property type="entry name" value="RIBOSOMAL_L5"/>
    <property type="match status" value="1"/>
</dbReference>
<dbReference type="STRING" id="451379.A0A0N5A842"/>
<keyword evidence="6" id="KW-0963">Cytoplasm</keyword>
<dbReference type="Pfam" id="PF00673">
    <property type="entry name" value="Ribosomal_L5_C"/>
    <property type="match status" value="1"/>
</dbReference>
<keyword evidence="7" id="KW-0699">rRNA-binding</keyword>
<keyword evidence="8" id="KW-0694">RNA-binding</keyword>
<evidence type="ECO:0000259" key="13">
    <source>
        <dbReference type="Pfam" id="PF00673"/>
    </source>
</evidence>
<dbReference type="PANTHER" id="PTHR11994">
    <property type="entry name" value="60S RIBOSOMAL PROTEIN L11-RELATED"/>
    <property type="match status" value="1"/>
</dbReference>
<dbReference type="InterPro" id="IPR022803">
    <property type="entry name" value="Ribosomal_uL5_dom_sf"/>
</dbReference>
<keyword evidence="11" id="KW-0687">Ribonucleoprotein</keyword>
<proteinExistence type="inferred from homology"/>
<evidence type="ECO:0000256" key="7">
    <source>
        <dbReference type="ARBA" id="ARBA00022730"/>
    </source>
</evidence>
<feature type="domain" description="Large ribosomal subunit protein uL5 C-terminal" evidence="13">
    <location>
        <begin position="88"/>
        <end position="185"/>
    </location>
</feature>
<dbReference type="InterPro" id="IPR031309">
    <property type="entry name" value="Ribosomal_uL5_C"/>
</dbReference>
<reference evidence="15" key="1">
    <citation type="submission" date="2017-02" db="UniProtKB">
        <authorList>
            <consortium name="WormBaseParasite"/>
        </authorList>
    </citation>
    <scope>IDENTIFICATION</scope>
</reference>
<keyword evidence="9" id="KW-0689">Ribosomal protein</keyword>
<dbReference type="InterPro" id="IPR031310">
    <property type="entry name" value="Ribosomal_uL5_N"/>
</dbReference>
<dbReference type="InterPro" id="IPR020929">
    <property type="entry name" value="Ribosomal_uL5_CS"/>
</dbReference>
<dbReference type="FunFam" id="3.30.1440.10:FF:000004">
    <property type="entry name" value="60S ribosomal protein L11, putative"/>
    <property type="match status" value="1"/>
</dbReference>
<comment type="subunit">
    <text evidence="5">Component of the large ribosomal subunit.</text>
</comment>
<dbReference type="NCBIfam" id="NF003258">
    <property type="entry name" value="PRK04219.1"/>
    <property type="match status" value="1"/>
</dbReference>
<dbReference type="GO" id="GO:0019843">
    <property type="term" value="F:rRNA binding"/>
    <property type="evidence" value="ECO:0007669"/>
    <property type="project" value="UniProtKB-KW"/>
</dbReference>
<evidence type="ECO:0000313" key="14">
    <source>
        <dbReference type="Proteomes" id="UP000046393"/>
    </source>
</evidence>